<proteinExistence type="predicted"/>
<protein>
    <submittedName>
        <fullName evidence="3">Uncharacterized protein</fullName>
    </submittedName>
</protein>
<comment type="caution">
    <text evidence="3">The sequence shown here is derived from an EMBL/GenBank/DDBJ whole genome shotgun (WGS) entry which is preliminary data.</text>
</comment>
<dbReference type="Gene3D" id="1.20.5.510">
    <property type="entry name" value="Single helix bin"/>
    <property type="match status" value="1"/>
</dbReference>
<reference evidence="3 4" key="1">
    <citation type="journal article" date="2017" name="Mol. Ecol.">
        <title>Comparative and population genomic landscape of Phellinus noxius: A hypervariable fungus causing root rot in trees.</title>
        <authorList>
            <person name="Chung C.L."/>
            <person name="Lee T.J."/>
            <person name="Akiba M."/>
            <person name="Lee H.H."/>
            <person name="Kuo T.H."/>
            <person name="Liu D."/>
            <person name="Ke H.M."/>
            <person name="Yokoi T."/>
            <person name="Roa M.B."/>
            <person name="Lu M.J."/>
            <person name="Chang Y.Y."/>
            <person name="Ann P.J."/>
            <person name="Tsai J.N."/>
            <person name="Chen C.Y."/>
            <person name="Tzean S.S."/>
            <person name="Ota Y."/>
            <person name="Hattori T."/>
            <person name="Sahashi N."/>
            <person name="Liou R.F."/>
            <person name="Kikuchi T."/>
            <person name="Tsai I.J."/>
        </authorList>
    </citation>
    <scope>NUCLEOTIDE SEQUENCE [LARGE SCALE GENOMIC DNA]</scope>
    <source>
        <strain evidence="3 4">FFPRI411160</strain>
    </source>
</reference>
<keyword evidence="2" id="KW-0472">Membrane</keyword>
<keyword evidence="2" id="KW-1133">Transmembrane helix</keyword>
<feature type="compositionally biased region" description="Polar residues" evidence="1">
    <location>
        <begin position="346"/>
        <end position="355"/>
    </location>
</feature>
<accession>A0A286UIC2</accession>
<organism evidence="3 4">
    <name type="scientific">Pyrrhoderma noxium</name>
    <dbReference type="NCBI Taxonomy" id="2282107"/>
    <lineage>
        <taxon>Eukaryota</taxon>
        <taxon>Fungi</taxon>
        <taxon>Dikarya</taxon>
        <taxon>Basidiomycota</taxon>
        <taxon>Agaricomycotina</taxon>
        <taxon>Agaricomycetes</taxon>
        <taxon>Hymenochaetales</taxon>
        <taxon>Hymenochaetaceae</taxon>
        <taxon>Pyrrhoderma</taxon>
    </lineage>
</organism>
<feature type="compositionally biased region" description="Basic and acidic residues" evidence="1">
    <location>
        <begin position="250"/>
        <end position="267"/>
    </location>
</feature>
<dbReference type="AlphaFoldDB" id="A0A286UIC2"/>
<feature type="region of interest" description="Disordered" evidence="1">
    <location>
        <begin position="340"/>
        <end position="469"/>
    </location>
</feature>
<feature type="transmembrane region" description="Helical" evidence="2">
    <location>
        <begin position="214"/>
        <end position="236"/>
    </location>
</feature>
<sequence>MRRGVSPPLPSGQTEQLLNRGKSEIHIIDIASVFTLEMSDNTELMFKRVITGYCLGSFSWMLNKQNQDPCVVTGYLIDACIGGDSTFPPLSNGSTYRTPNTLDATQCFCSWAAYNTLQACALCQSAGGPGSVLSWRQYNPNCTGVTPSNSYFPQKISIPPQTAIPYWATENPNSWPNGKFGGPAAKNLASQGVDDITEQSRKGTNSKKKSNTGAIAGGVIGGLLFLAVIGLIAFFWRRKKRKSRSSSKLDAYHNDKSTSNDEIHEVQRGGNGQEFNLIESPKPTHPTSYDPSSNYGPYPYDASLIAGISPPPDSTRNTSENNANQRTIPTIMMSTTPAARNAHTWGPSSTANGSIQPFILPPTLPEPMGPNQSSKTGRNVYRPGAQSQERLNPPAYSEVDHSEASADPISVEEVSGESQEAGTNSFQGTATTSDTHVVQNDNPNEEVAMRPLSQPETGEHGFPADRKRL</sequence>
<evidence type="ECO:0000313" key="3">
    <source>
        <dbReference type="EMBL" id="PAV19361.1"/>
    </source>
</evidence>
<dbReference type="InParanoid" id="A0A286UIC2"/>
<feature type="compositionally biased region" description="Polar residues" evidence="1">
    <location>
        <begin position="285"/>
        <end position="295"/>
    </location>
</feature>
<gene>
    <name evidence="3" type="ORF">PNOK_0429500</name>
</gene>
<keyword evidence="2" id="KW-0812">Transmembrane</keyword>
<evidence type="ECO:0000256" key="1">
    <source>
        <dbReference type="SAM" id="MobiDB-lite"/>
    </source>
</evidence>
<feature type="compositionally biased region" description="Basic and acidic residues" evidence="1">
    <location>
        <begin position="457"/>
        <end position="469"/>
    </location>
</feature>
<evidence type="ECO:0000256" key="2">
    <source>
        <dbReference type="SAM" id="Phobius"/>
    </source>
</evidence>
<feature type="region of interest" description="Disordered" evidence="1">
    <location>
        <begin position="245"/>
        <end position="327"/>
    </location>
</feature>
<feature type="compositionally biased region" description="Polar residues" evidence="1">
    <location>
        <begin position="314"/>
        <end position="327"/>
    </location>
</feature>
<evidence type="ECO:0000313" key="4">
    <source>
        <dbReference type="Proteomes" id="UP000217199"/>
    </source>
</evidence>
<name>A0A286UIC2_9AGAM</name>
<dbReference type="STRING" id="2282107.A0A286UIC2"/>
<dbReference type="EMBL" id="NBII01000004">
    <property type="protein sequence ID" value="PAV19361.1"/>
    <property type="molecule type" value="Genomic_DNA"/>
</dbReference>
<dbReference type="Proteomes" id="UP000217199">
    <property type="component" value="Unassembled WGS sequence"/>
</dbReference>
<dbReference type="OrthoDB" id="2796893at2759"/>
<keyword evidence="4" id="KW-1185">Reference proteome</keyword>
<feature type="compositionally biased region" description="Polar residues" evidence="1">
    <location>
        <begin position="416"/>
        <end position="442"/>
    </location>
</feature>
<feature type="compositionally biased region" description="Pro residues" evidence="1">
    <location>
        <begin position="359"/>
        <end position="368"/>
    </location>
</feature>